<feature type="transmembrane region" description="Helical" evidence="9">
    <location>
        <begin position="436"/>
        <end position="454"/>
    </location>
</feature>
<keyword evidence="3 9" id="KW-0812">Transmembrane</keyword>
<dbReference type="Pfam" id="PF00571">
    <property type="entry name" value="CBS"/>
    <property type="match status" value="1"/>
</dbReference>
<keyword evidence="2 9" id="KW-0813">Transport</keyword>
<dbReference type="HOGENOM" id="CLU_003181_2_1_1"/>
<dbReference type="STRING" id="988480.A0A075AT38"/>
<dbReference type="SUPFAM" id="SSF54631">
    <property type="entry name" value="CBS-domain pair"/>
    <property type="match status" value="1"/>
</dbReference>
<dbReference type="GO" id="GO:0005886">
    <property type="term" value="C:plasma membrane"/>
    <property type="evidence" value="ECO:0007669"/>
    <property type="project" value="TreeGrafter"/>
</dbReference>
<dbReference type="SMART" id="SM00116">
    <property type="entry name" value="CBS"/>
    <property type="match status" value="1"/>
</dbReference>
<protein>
    <recommendedName>
        <fullName evidence="9">Chloride channel protein</fullName>
    </recommendedName>
</protein>
<dbReference type="InterPro" id="IPR001807">
    <property type="entry name" value="ClC"/>
</dbReference>
<dbReference type="InterPro" id="IPR014743">
    <property type="entry name" value="Cl-channel_core"/>
</dbReference>
<dbReference type="Gene3D" id="1.10.3080.10">
    <property type="entry name" value="Clc chloride channel"/>
    <property type="match status" value="1"/>
</dbReference>
<proteinExistence type="inferred from homology"/>
<evidence type="ECO:0000256" key="3">
    <source>
        <dbReference type="ARBA" id="ARBA00022692"/>
    </source>
</evidence>
<evidence type="ECO:0000313" key="11">
    <source>
        <dbReference type="EMBL" id="EPZ33446.1"/>
    </source>
</evidence>
<feature type="transmembrane region" description="Helical" evidence="9">
    <location>
        <begin position="380"/>
        <end position="396"/>
    </location>
</feature>
<dbReference type="EMBL" id="KE561055">
    <property type="protein sequence ID" value="EPZ33446.1"/>
    <property type="molecule type" value="Genomic_DNA"/>
</dbReference>
<dbReference type="GO" id="GO:0005769">
    <property type="term" value="C:early endosome"/>
    <property type="evidence" value="ECO:0007669"/>
    <property type="project" value="TreeGrafter"/>
</dbReference>
<dbReference type="InterPro" id="IPR046342">
    <property type="entry name" value="CBS_dom_sf"/>
</dbReference>
<dbReference type="PROSITE" id="PS51371">
    <property type="entry name" value="CBS"/>
    <property type="match status" value="1"/>
</dbReference>
<dbReference type="PANTHER" id="PTHR45711:SF6">
    <property type="entry name" value="CHLORIDE CHANNEL PROTEIN"/>
    <property type="match status" value="1"/>
</dbReference>
<keyword evidence="7 9" id="KW-0868">Chloride</keyword>
<dbReference type="Gene3D" id="3.90.1280.20">
    <property type="match status" value="1"/>
</dbReference>
<dbReference type="PANTHER" id="PTHR45711">
    <property type="entry name" value="CHLORIDE CHANNEL PROTEIN"/>
    <property type="match status" value="1"/>
</dbReference>
<keyword evidence="4 9" id="KW-1133">Transmembrane helix</keyword>
<dbReference type="GO" id="GO:0005247">
    <property type="term" value="F:voltage-gated chloride channel activity"/>
    <property type="evidence" value="ECO:0007669"/>
    <property type="project" value="TreeGrafter"/>
</dbReference>
<feature type="domain" description="CBS" evidence="10">
    <location>
        <begin position="682"/>
        <end position="737"/>
    </location>
</feature>
<evidence type="ECO:0000256" key="6">
    <source>
        <dbReference type="ARBA" id="ARBA00023136"/>
    </source>
</evidence>
<dbReference type="Proteomes" id="UP000030755">
    <property type="component" value="Unassembled WGS sequence"/>
</dbReference>
<comment type="subcellular location">
    <subcellularLocation>
        <location evidence="1 9">Membrane</location>
        <topology evidence="1 9">Multi-pass membrane protein</topology>
    </subcellularLocation>
</comment>
<feature type="transmembrane region" description="Helical" evidence="9">
    <location>
        <begin position="525"/>
        <end position="545"/>
    </location>
</feature>
<evidence type="ECO:0000256" key="9">
    <source>
        <dbReference type="RuleBase" id="RU361221"/>
    </source>
</evidence>
<dbReference type="Pfam" id="PF00654">
    <property type="entry name" value="Voltage_CLC"/>
    <property type="match status" value="1"/>
</dbReference>
<feature type="transmembrane region" description="Helical" evidence="9">
    <location>
        <begin position="301"/>
        <end position="318"/>
    </location>
</feature>
<evidence type="ECO:0000256" key="2">
    <source>
        <dbReference type="ARBA" id="ARBA00022448"/>
    </source>
</evidence>
<feature type="transmembrane region" description="Helical" evidence="9">
    <location>
        <begin position="265"/>
        <end position="289"/>
    </location>
</feature>
<feature type="transmembrane region" description="Helical" evidence="9">
    <location>
        <begin position="500"/>
        <end position="519"/>
    </location>
</feature>
<name>A0A075AT38_ROZAC</name>
<dbReference type="Gene3D" id="3.10.580.20">
    <property type="match status" value="1"/>
</dbReference>
<accession>A0A075AT38</accession>
<sequence>MQLEHSSQQTLLPLRYGASSPVNNPPDCQLFWWRRWRKDDEEQEDIEWKKEGTGKRAAYDDYSTIDWIHDFAKERIRLRKLKELAKKDGLKGVLILAFDASQAWLITFLIGLFVGVISAFLTLAIEWLVGMRHGYCSDAFYLSKRFCCWQISDDECSKWQNYSEYYVLQYLVYTMFSVAFAIIGSWFVISFAPYAAGSGIAEVKTILGGFIIRKFLGLKTLIIKFISGLSLGKEGPSVHIACCCGNIILRLFKKYSTNEGKKREILSAASACGIAVAFGSPISGVLYSLEEVSYYFPTKTMLRSFFCSMIAVIVFQMIDPFRSGKLVMFQSKYDYSWKSFQIVIFLLIGVICGALGSLLVKLNVRWHKYRKTNFLLQKNPLMEIGMVAIVTALINFPNSFMRIDAPELLSILFSECKDPDGMEICNESLVLKTCMLLLWTIIVKMALTFFTYGIKIPAGIFVPSLAIGACVGRLVGIVFQQIQELNPTFFLFRSCTDGEVCIVPGAYALIGAASFLTGVTRMTVVMYEITGALTYILPIIIAVMVSKFVSDFLQPDPMYPTRLFISRVDCFIALKEYPFLNIDKEYPYSHPVSNAMTHVCNLALFDVSRSTVEYTERLLSETTYKGFPIVKNMNELLIIGYINRTELRYAVTRQNPLIHDASMFVTSEEKCDCNELNLNPWINHAPLCVTERTSMDMCIDLFKKMGIRYLLIVKDGQLQGIITKKDIIRYLSSDIPSAASHLDRVLIDFFSKPTISPHTNILDAILTEENIRLGKVTNVGFNVALIQIKMRHKTFADSTINGLVSILLENEVAKSHFTVLEETRGIIEKGQFSHKLARALARRNDDSGGMNATTAANAIDPLHSDHGQRSLHENSPGYLSIYMKSVKSNRKLKSMIEKFNQCDKKRPPTYDESLMSPPRYEDIFTHQ</sequence>
<evidence type="ECO:0000313" key="12">
    <source>
        <dbReference type="Proteomes" id="UP000030755"/>
    </source>
</evidence>
<feature type="transmembrane region" description="Helical" evidence="9">
    <location>
        <begin position="339"/>
        <end position="360"/>
    </location>
</feature>
<feature type="transmembrane region" description="Helical" evidence="9">
    <location>
        <begin position="170"/>
        <end position="194"/>
    </location>
</feature>
<dbReference type="SUPFAM" id="SSF81340">
    <property type="entry name" value="Clc chloride channel"/>
    <property type="match status" value="1"/>
</dbReference>
<evidence type="ECO:0000256" key="8">
    <source>
        <dbReference type="PROSITE-ProRule" id="PRU00703"/>
    </source>
</evidence>
<dbReference type="CDD" id="cd03684">
    <property type="entry name" value="ClC_3_like"/>
    <property type="match status" value="1"/>
</dbReference>
<organism evidence="11 12">
    <name type="scientific">Rozella allomycis (strain CSF55)</name>
    <dbReference type="NCBI Taxonomy" id="988480"/>
    <lineage>
        <taxon>Eukaryota</taxon>
        <taxon>Fungi</taxon>
        <taxon>Fungi incertae sedis</taxon>
        <taxon>Cryptomycota</taxon>
        <taxon>Cryptomycota incertae sedis</taxon>
        <taxon>Rozella</taxon>
    </lineage>
</organism>
<evidence type="ECO:0000259" key="10">
    <source>
        <dbReference type="PROSITE" id="PS51371"/>
    </source>
</evidence>
<evidence type="ECO:0000256" key="5">
    <source>
        <dbReference type="ARBA" id="ARBA00023065"/>
    </source>
</evidence>
<evidence type="ECO:0000256" key="1">
    <source>
        <dbReference type="ARBA" id="ARBA00004141"/>
    </source>
</evidence>
<evidence type="ECO:0000256" key="4">
    <source>
        <dbReference type="ARBA" id="ARBA00022989"/>
    </source>
</evidence>
<feature type="transmembrane region" description="Helical" evidence="9">
    <location>
        <begin position="460"/>
        <end position="479"/>
    </location>
</feature>
<evidence type="ECO:0000256" key="7">
    <source>
        <dbReference type="ARBA" id="ARBA00023214"/>
    </source>
</evidence>
<dbReference type="OMA" id="WIHDFAK"/>
<feature type="transmembrane region" description="Helical" evidence="9">
    <location>
        <begin position="103"/>
        <end position="125"/>
    </location>
</feature>
<reference evidence="11 12" key="1">
    <citation type="journal article" date="2013" name="Curr. Biol.">
        <title>Shared signatures of parasitism and phylogenomics unite Cryptomycota and microsporidia.</title>
        <authorList>
            <person name="James T.Y."/>
            <person name="Pelin A."/>
            <person name="Bonen L."/>
            <person name="Ahrendt S."/>
            <person name="Sain D."/>
            <person name="Corradi N."/>
            <person name="Stajich J.E."/>
        </authorList>
    </citation>
    <scope>NUCLEOTIDE SEQUENCE [LARGE SCALE GENOMIC DNA]</scope>
    <source>
        <strain evidence="11 12">CSF55</strain>
    </source>
</reference>
<gene>
    <name evidence="11" type="ORF">O9G_004522</name>
</gene>
<dbReference type="OrthoDB" id="431497at2759"/>
<dbReference type="GO" id="GO:0005794">
    <property type="term" value="C:Golgi apparatus"/>
    <property type="evidence" value="ECO:0007669"/>
    <property type="project" value="TreeGrafter"/>
</dbReference>
<dbReference type="CDD" id="cd04591">
    <property type="entry name" value="CBS_pair_voltage-gated_CLC_euk_bac"/>
    <property type="match status" value="1"/>
</dbReference>
<dbReference type="PRINTS" id="PR00762">
    <property type="entry name" value="CLCHANNEL"/>
</dbReference>
<keyword evidence="8" id="KW-0129">CBS domain</keyword>
<keyword evidence="5 9" id="KW-0406">Ion transport</keyword>
<comment type="similarity">
    <text evidence="9">Belongs to the chloride channel (TC 2.A.49) family.</text>
</comment>
<dbReference type="AlphaFoldDB" id="A0A075AT38"/>
<dbReference type="InterPro" id="IPR000644">
    <property type="entry name" value="CBS_dom"/>
</dbReference>
<keyword evidence="6 9" id="KW-0472">Membrane</keyword>
<keyword evidence="12" id="KW-1185">Reference proteome</keyword>